<protein>
    <submittedName>
        <fullName evidence="1">Uncharacterized protein</fullName>
    </submittedName>
</protein>
<dbReference type="AlphaFoldDB" id="A0A0V1GYY7"/>
<organism evidence="1 2">
    <name type="scientific">Trichinella zimbabwensis</name>
    <dbReference type="NCBI Taxonomy" id="268475"/>
    <lineage>
        <taxon>Eukaryota</taxon>
        <taxon>Metazoa</taxon>
        <taxon>Ecdysozoa</taxon>
        <taxon>Nematoda</taxon>
        <taxon>Enoplea</taxon>
        <taxon>Dorylaimia</taxon>
        <taxon>Trichinellida</taxon>
        <taxon>Trichinellidae</taxon>
        <taxon>Trichinella</taxon>
    </lineage>
</organism>
<reference evidence="1 2" key="1">
    <citation type="submission" date="2015-01" db="EMBL/GenBank/DDBJ databases">
        <title>Evolution of Trichinella species and genotypes.</title>
        <authorList>
            <person name="Korhonen P.K."/>
            <person name="Edoardo P."/>
            <person name="Giuseppe L.R."/>
            <person name="Gasser R.B."/>
        </authorList>
    </citation>
    <scope>NUCLEOTIDE SEQUENCE [LARGE SCALE GENOMIC DNA]</scope>
    <source>
        <strain evidence="1">ISS1029</strain>
    </source>
</reference>
<evidence type="ECO:0000313" key="2">
    <source>
        <dbReference type="Proteomes" id="UP000055024"/>
    </source>
</evidence>
<comment type="caution">
    <text evidence="1">The sequence shown here is derived from an EMBL/GenBank/DDBJ whole genome shotgun (WGS) entry which is preliminary data.</text>
</comment>
<sequence length="86" mass="9842">MNALQQPNSVKSSSPKYDGDWEIVPANQANCVLRHAGEPRFVDMMAKSQRDCRNFKHYVSEDIKRLLQKVKHILTGEPLNECIGRC</sequence>
<proteinExistence type="predicted"/>
<dbReference type="Proteomes" id="UP000055024">
    <property type="component" value="Unassembled WGS sequence"/>
</dbReference>
<name>A0A0V1GYY7_9BILA</name>
<gene>
    <name evidence="1" type="ORF">T11_10244</name>
</gene>
<accession>A0A0V1GYY7</accession>
<keyword evidence="2" id="KW-1185">Reference proteome</keyword>
<evidence type="ECO:0000313" key="1">
    <source>
        <dbReference type="EMBL" id="KRZ03500.1"/>
    </source>
</evidence>
<dbReference type="EMBL" id="JYDP01000191">
    <property type="protein sequence ID" value="KRZ03500.1"/>
    <property type="molecule type" value="Genomic_DNA"/>
</dbReference>